<evidence type="ECO:0000313" key="25">
    <source>
        <dbReference type="EMBL" id="PQO38542.1"/>
    </source>
</evidence>
<feature type="transmembrane region" description="Helical" evidence="24">
    <location>
        <begin position="236"/>
        <end position="255"/>
    </location>
</feature>
<comment type="similarity">
    <text evidence="5">Belongs to the CDS family.</text>
</comment>
<evidence type="ECO:0000256" key="2">
    <source>
        <dbReference type="ARBA" id="ARBA00004651"/>
    </source>
</evidence>
<evidence type="ECO:0000256" key="21">
    <source>
        <dbReference type="ARBA" id="ARBA00032396"/>
    </source>
</evidence>
<comment type="pathway">
    <text evidence="4">Lipid metabolism.</text>
</comment>
<dbReference type="GO" id="GO:0016024">
    <property type="term" value="P:CDP-diacylglycerol biosynthetic process"/>
    <property type="evidence" value="ECO:0007669"/>
    <property type="project" value="TreeGrafter"/>
</dbReference>
<evidence type="ECO:0000256" key="20">
    <source>
        <dbReference type="ARBA" id="ARBA00032253"/>
    </source>
</evidence>
<keyword evidence="11 24" id="KW-0812">Transmembrane</keyword>
<keyword evidence="15 24" id="KW-0472">Membrane</keyword>
<evidence type="ECO:0000256" key="10">
    <source>
        <dbReference type="ARBA" id="ARBA00022679"/>
    </source>
</evidence>
<evidence type="ECO:0000313" key="26">
    <source>
        <dbReference type="Proteomes" id="UP000239388"/>
    </source>
</evidence>
<evidence type="ECO:0000256" key="24">
    <source>
        <dbReference type="SAM" id="Phobius"/>
    </source>
</evidence>
<evidence type="ECO:0000256" key="19">
    <source>
        <dbReference type="ARBA" id="ARBA00031825"/>
    </source>
</evidence>
<dbReference type="PANTHER" id="PTHR46382:SF1">
    <property type="entry name" value="PHOSPHATIDATE CYTIDYLYLTRANSFERASE"/>
    <property type="match status" value="1"/>
</dbReference>
<keyword evidence="13 24" id="KW-1133">Transmembrane helix</keyword>
<feature type="transmembrane region" description="Helical" evidence="24">
    <location>
        <begin position="65"/>
        <end position="84"/>
    </location>
</feature>
<dbReference type="GO" id="GO:0005886">
    <property type="term" value="C:plasma membrane"/>
    <property type="evidence" value="ECO:0007669"/>
    <property type="project" value="UniProtKB-SubCell"/>
</dbReference>
<feature type="transmembrane region" description="Helical" evidence="24">
    <location>
        <begin position="192"/>
        <end position="215"/>
    </location>
</feature>
<evidence type="ECO:0000256" key="9">
    <source>
        <dbReference type="ARBA" id="ARBA00022516"/>
    </source>
</evidence>
<evidence type="ECO:0000256" key="5">
    <source>
        <dbReference type="ARBA" id="ARBA00010185"/>
    </source>
</evidence>
<evidence type="ECO:0000256" key="23">
    <source>
        <dbReference type="ARBA" id="ARBA00033406"/>
    </source>
</evidence>
<feature type="transmembrane region" description="Helical" evidence="24">
    <location>
        <begin position="267"/>
        <end position="288"/>
    </location>
</feature>
<evidence type="ECO:0000256" key="15">
    <source>
        <dbReference type="ARBA" id="ARBA00023136"/>
    </source>
</evidence>
<evidence type="ECO:0000256" key="16">
    <source>
        <dbReference type="ARBA" id="ARBA00023209"/>
    </source>
</evidence>
<keyword evidence="16" id="KW-0594">Phospholipid biosynthesis</keyword>
<feature type="transmembrane region" description="Helical" evidence="24">
    <location>
        <begin position="128"/>
        <end position="145"/>
    </location>
</feature>
<evidence type="ECO:0000256" key="7">
    <source>
        <dbReference type="ARBA" id="ARBA00019373"/>
    </source>
</evidence>
<keyword evidence="8" id="KW-1003">Cell membrane</keyword>
<gene>
    <name evidence="25" type="ORF">C5Y98_10870</name>
</gene>
<evidence type="ECO:0000256" key="14">
    <source>
        <dbReference type="ARBA" id="ARBA00023098"/>
    </source>
</evidence>
<dbReference type="EC" id="2.7.7.41" evidence="6"/>
<evidence type="ECO:0000256" key="8">
    <source>
        <dbReference type="ARBA" id="ARBA00022475"/>
    </source>
</evidence>
<dbReference type="Pfam" id="PF01148">
    <property type="entry name" value="CTP_transf_1"/>
    <property type="match status" value="1"/>
</dbReference>
<evidence type="ECO:0000256" key="6">
    <source>
        <dbReference type="ARBA" id="ARBA00012487"/>
    </source>
</evidence>
<keyword evidence="14" id="KW-0443">Lipid metabolism</keyword>
<accession>A0A2S8G266</accession>
<evidence type="ECO:0000256" key="12">
    <source>
        <dbReference type="ARBA" id="ARBA00022695"/>
    </source>
</evidence>
<feature type="transmembrane region" description="Helical" evidence="24">
    <location>
        <begin position="157"/>
        <end position="177"/>
    </location>
</feature>
<keyword evidence="17" id="KW-1208">Phospholipid metabolism</keyword>
<dbReference type="Proteomes" id="UP000239388">
    <property type="component" value="Unassembled WGS sequence"/>
</dbReference>
<dbReference type="PANTHER" id="PTHR46382">
    <property type="entry name" value="PHOSPHATIDATE CYTIDYLYLTRANSFERASE"/>
    <property type="match status" value="1"/>
</dbReference>
<evidence type="ECO:0000256" key="4">
    <source>
        <dbReference type="ARBA" id="ARBA00005189"/>
    </source>
</evidence>
<evidence type="ECO:0000256" key="22">
    <source>
        <dbReference type="ARBA" id="ARBA00032743"/>
    </source>
</evidence>
<dbReference type="EMBL" id="PUIB01000011">
    <property type="protein sequence ID" value="PQO38542.1"/>
    <property type="molecule type" value="Genomic_DNA"/>
</dbReference>
<keyword evidence="12" id="KW-0548">Nucleotidyltransferase</keyword>
<comment type="caution">
    <text evidence="25">The sequence shown here is derived from an EMBL/GenBank/DDBJ whole genome shotgun (WGS) entry which is preliminary data.</text>
</comment>
<sequence>MPRRNLARRDLQLCLSGPKVWRPQHGWALRRGRVLKWRLIGAFAIILPLCGLSWLDFYYNFGRPGIWLFPLVLLLTALSAEEVLDLLRAKQLHPSGWSCHVGTFLVVIAAGLPIWWPFSHVPDQADQAQWTLFALVLGAILAIVGEMRRYEKPGHSMIHLGLTIFAIFYVGGLLSFFPRLRVVMQGTPDANAYGMLALLSMIVVVKISDVGAYFIGSNFGRTKLVPRLSPGKTLEGTLGGLAASCLGSYVMFQWVGPWMLGKPVESIPLGWLLFALLVSPAGMVGDLAESMFKRDMETKDSSTWLIGLGGILDVLDSMLLGAPVALMCWELGIVGPGR</sequence>
<name>A0A2S8G266_9BACT</name>
<evidence type="ECO:0000256" key="3">
    <source>
        <dbReference type="ARBA" id="ARBA00005119"/>
    </source>
</evidence>
<dbReference type="GO" id="GO:0004605">
    <property type="term" value="F:phosphatidate cytidylyltransferase activity"/>
    <property type="evidence" value="ECO:0007669"/>
    <property type="project" value="UniProtKB-EC"/>
</dbReference>
<reference evidence="25 26" key="1">
    <citation type="submission" date="2018-02" db="EMBL/GenBank/DDBJ databases">
        <title>Comparative genomes isolates from brazilian mangrove.</title>
        <authorList>
            <person name="Araujo J.E."/>
            <person name="Taketani R.G."/>
            <person name="Silva M.C.P."/>
            <person name="Loureco M.V."/>
            <person name="Andreote F.D."/>
        </authorList>
    </citation>
    <scope>NUCLEOTIDE SEQUENCE [LARGE SCALE GENOMIC DNA]</scope>
    <source>
        <strain evidence="25 26">NAP PRIS-MGV</strain>
    </source>
</reference>
<comment type="pathway">
    <text evidence="3">Phospholipid metabolism; CDP-diacylglycerol biosynthesis; CDP-diacylglycerol from sn-glycerol 3-phosphate: step 3/3.</text>
</comment>
<comment type="subcellular location">
    <subcellularLocation>
        <location evidence="2">Cell membrane</location>
        <topology evidence="2">Multi-pass membrane protein</topology>
    </subcellularLocation>
</comment>
<dbReference type="AlphaFoldDB" id="A0A2S8G266"/>
<evidence type="ECO:0000256" key="11">
    <source>
        <dbReference type="ARBA" id="ARBA00022692"/>
    </source>
</evidence>
<keyword evidence="9" id="KW-0444">Lipid biosynthesis</keyword>
<evidence type="ECO:0000256" key="13">
    <source>
        <dbReference type="ARBA" id="ARBA00022989"/>
    </source>
</evidence>
<comment type="catalytic activity">
    <reaction evidence="1">
        <text>a 1,2-diacyl-sn-glycero-3-phosphate + CTP + H(+) = a CDP-1,2-diacyl-sn-glycerol + diphosphate</text>
        <dbReference type="Rhea" id="RHEA:16229"/>
        <dbReference type="ChEBI" id="CHEBI:15378"/>
        <dbReference type="ChEBI" id="CHEBI:33019"/>
        <dbReference type="ChEBI" id="CHEBI:37563"/>
        <dbReference type="ChEBI" id="CHEBI:58332"/>
        <dbReference type="ChEBI" id="CHEBI:58608"/>
        <dbReference type="EC" id="2.7.7.41"/>
    </reaction>
</comment>
<proteinExistence type="inferred from homology"/>
<feature type="transmembrane region" description="Helical" evidence="24">
    <location>
        <begin position="96"/>
        <end position="116"/>
    </location>
</feature>
<evidence type="ECO:0000256" key="18">
    <source>
        <dbReference type="ARBA" id="ARBA00029893"/>
    </source>
</evidence>
<feature type="transmembrane region" description="Helical" evidence="24">
    <location>
        <begin position="39"/>
        <end position="59"/>
    </location>
</feature>
<keyword evidence="10" id="KW-0808">Transferase</keyword>
<evidence type="ECO:0000256" key="1">
    <source>
        <dbReference type="ARBA" id="ARBA00001698"/>
    </source>
</evidence>
<evidence type="ECO:0000256" key="17">
    <source>
        <dbReference type="ARBA" id="ARBA00023264"/>
    </source>
</evidence>
<protein>
    <recommendedName>
        <fullName evidence="7">Phosphatidate cytidylyltransferase</fullName>
        <ecNumber evidence="6">2.7.7.41</ecNumber>
    </recommendedName>
    <alternativeName>
        <fullName evidence="20">CDP-DAG synthase</fullName>
    </alternativeName>
    <alternativeName>
        <fullName evidence="22">CDP-DG synthase</fullName>
    </alternativeName>
    <alternativeName>
        <fullName evidence="18">CDP-diacylglycerol synthase</fullName>
    </alternativeName>
    <alternativeName>
        <fullName evidence="21">CDP-diglyceride pyrophosphorylase</fullName>
    </alternativeName>
    <alternativeName>
        <fullName evidence="23">CDP-diglyceride synthase</fullName>
    </alternativeName>
    <alternativeName>
        <fullName evidence="19">CTP:phosphatidate cytidylyltransferase</fullName>
    </alternativeName>
</protein>
<organism evidence="25 26">
    <name type="scientific">Blastopirellula marina</name>
    <dbReference type="NCBI Taxonomy" id="124"/>
    <lineage>
        <taxon>Bacteria</taxon>
        <taxon>Pseudomonadati</taxon>
        <taxon>Planctomycetota</taxon>
        <taxon>Planctomycetia</taxon>
        <taxon>Pirellulales</taxon>
        <taxon>Pirellulaceae</taxon>
        <taxon>Blastopirellula</taxon>
    </lineage>
</organism>